<evidence type="ECO:0000256" key="7">
    <source>
        <dbReference type="ARBA" id="ARBA00022723"/>
    </source>
</evidence>
<dbReference type="Pfam" id="PF01743">
    <property type="entry name" value="PolyA_pol"/>
    <property type="match status" value="1"/>
</dbReference>
<dbReference type="RefSeq" id="WP_006310284.1">
    <property type="nucleotide sequence ID" value="NZ_ARZA01000086.1"/>
</dbReference>
<dbReference type="SUPFAM" id="SSF81301">
    <property type="entry name" value="Nucleotidyltransferase"/>
    <property type="match status" value="1"/>
</dbReference>
<dbReference type="SUPFAM" id="SSF81891">
    <property type="entry name" value="Poly A polymerase C-terminal region-like"/>
    <property type="match status" value="1"/>
</dbReference>
<evidence type="ECO:0000259" key="12">
    <source>
        <dbReference type="Pfam" id="PF01743"/>
    </source>
</evidence>
<evidence type="ECO:0000256" key="2">
    <source>
        <dbReference type="ARBA" id="ARBA00007265"/>
    </source>
</evidence>
<organism evidence="13 14">
    <name type="scientific">Caldisalinibacter kiritimatiensis</name>
    <dbReference type="NCBI Taxonomy" id="1304284"/>
    <lineage>
        <taxon>Bacteria</taxon>
        <taxon>Bacillati</taxon>
        <taxon>Bacillota</taxon>
        <taxon>Tissierellia</taxon>
        <taxon>Tissierellales</taxon>
        <taxon>Thermohalobacteraceae</taxon>
        <taxon>Caldisalinibacter</taxon>
    </lineage>
</organism>
<evidence type="ECO:0000256" key="5">
    <source>
        <dbReference type="ARBA" id="ARBA00022694"/>
    </source>
</evidence>
<keyword evidence="4 11" id="KW-0808">Transferase</keyword>
<evidence type="ECO:0000256" key="9">
    <source>
        <dbReference type="ARBA" id="ARBA00022842"/>
    </source>
</evidence>
<evidence type="ECO:0000256" key="6">
    <source>
        <dbReference type="ARBA" id="ARBA00022695"/>
    </source>
</evidence>
<evidence type="ECO:0000256" key="3">
    <source>
        <dbReference type="ARBA" id="ARBA00022555"/>
    </source>
</evidence>
<dbReference type="InterPro" id="IPR043519">
    <property type="entry name" value="NT_sf"/>
</dbReference>
<dbReference type="InterPro" id="IPR052390">
    <property type="entry name" value="tRNA_nt/polyA_polymerase"/>
</dbReference>
<dbReference type="STRING" id="1304284.L21TH_0840"/>
<protein>
    <submittedName>
        <fullName evidence="13">Polynucleotide adenylyltransferase region</fullName>
    </submittedName>
</protein>
<keyword evidence="3" id="KW-0820">tRNA-binding</keyword>
<gene>
    <name evidence="13" type="ORF">L21TH_0840</name>
</gene>
<comment type="similarity">
    <text evidence="2 11">Belongs to the tRNA nucleotidyltransferase/poly(A) polymerase family.</text>
</comment>
<dbReference type="GO" id="GO:0016779">
    <property type="term" value="F:nucleotidyltransferase activity"/>
    <property type="evidence" value="ECO:0007669"/>
    <property type="project" value="UniProtKB-KW"/>
</dbReference>
<evidence type="ECO:0000256" key="8">
    <source>
        <dbReference type="ARBA" id="ARBA00022741"/>
    </source>
</evidence>
<dbReference type="GO" id="GO:0008033">
    <property type="term" value="P:tRNA processing"/>
    <property type="evidence" value="ECO:0007669"/>
    <property type="project" value="UniProtKB-KW"/>
</dbReference>
<keyword evidence="10 11" id="KW-0694">RNA-binding</keyword>
<evidence type="ECO:0000256" key="1">
    <source>
        <dbReference type="ARBA" id="ARBA00001946"/>
    </source>
</evidence>
<comment type="cofactor">
    <cofactor evidence="1">
        <name>Mg(2+)</name>
        <dbReference type="ChEBI" id="CHEBI:18420"/>
    </cofactor>
</comment>
<keyword evidence="5" id="KW-0819">tRNA processing</keyword>
<dbReference type="PANTHER" id="PTHR47788:SF1">
    <property type="entry name" value="A-ADDING TRNA NUCLEOTIDYLTRANSFERASE"/>
    <property type="match status" value="1"/>
</dbReference>
<evidence type="ECO:0000313" key="14">
    <source>
        <dbReference type="Proteomes" id="UP000013378"/>
    </source>
</evidence>
<proteinExistence type="inferred from homology"/>
<sequence length="438" mass="51171">MTPKFFRLKEFNISIPTITYNILFYLNKISKIYNCNIYLVGGYVRDLILGQYSTDLDLIVTNNYIHVLKDLHKILDGKLQLNTSFLTGKLSLDNGINIDVTNARKELYNIPGSLPIVKPGNILDDVMRRDFTINTLILDFNDLNNPIIIDHLNGVKDIKNKYIKMLHDKSFIDDPTRIIRAIRFVSRLDFKFETRTLDLINNALKNGVLDTISNDRFYNEIIKSASENCSYKVFDYINRFNILNKITGNRQLDKVIIKYIKILEENKRMLIQEFNCVQADIILVKLMLLLQNIEPNKLFDFFDTITIKKKIRDRIINFSKNNKKVLTSLKSNNISRYNIYRLLNNIDIEEIICYIVISNLDYIVINNVKKYLYEDKLKKVLVSGNDLSILNIAPGPIYNHIFTELKKITINNNLNTKEKQLEAVKKIANNIRKRDIIE</sequence>
<name>R1AWR5_9FIRM</name>
<dbReference type="Gene3D" id="1.10.3090.10">
    <property type="entry name" value="cca-adding enzyme, domain 2"/>
    <property type="match status" value="1"/>
</dbReference>
<evidence type="ECO:0000256" key="11">
    <source>
        <dbReference type="RuleBase" id="RU003953"/>
    </source>
</evidence>
<dbReference type="PANTHER" id="PTHR47788">
    <property type="entry name" value="POLYA POLYMERASE"/>
    <property type="match status" value="1"/>
</dbReference>
<accession>R1AWR5</accession>
<dbReference type="AlphaFoldDB" id="R1AWR5"/>
<evidence type="ECO:0000256" key="4">
    <source>
        <dbReference type="ARBA" id="ARBA00022679"/>
    </source>
</evidence>
<keyword evidence="9" id="KW-0460">Magnesium</keyword>
<dbReference type="GO" id="GO:0046872">
    <property type="term" value="F:metal ion binding"/>
    <property type="evidence" value="ECO:0007669"/>
    <property type="project" value="UniProtKB-KW"/>
</dbReference>
<keyword evidence="14" id="KW-1185">Reference proteome</keyword>
<dbReference type="EMBL" id="ARZA01000086">
    <property type="protein sequence ID" value="EOD01077.1"/>
    <property type="molecule type" value="Genomic_DNA"/>
</dbReference>
<dbReference type="GO" id="GO:0000166">
    <property type="term" value="F:nucleotide binding"/>
    <property type="evidence" value="ECO:0007669"/>
    <property type="project" value="UniProtKB-KW"/>
</dbReference>
<keyword evidence="7" id="KW-0479">Metal-binding</keyword>
<comment type="caution">
    <text evidence="13">The sequence shown here is derived from an EMBL/GenBank/DDBJ whole genome shotgun (WGS) entry which is preliminary data.</text>
</comment>
<keyword evidence="6 13" id="KW-0548">Nucleotidyltransferase</keyword>
<dbReference type="GO" id="GO:0000049">
    <property type="term" value="F:tRNA binding"/>
    <property type="evidence" value="ECO:0007669"/>
    <property type="project" value="UniProtKB-KW"/>
</dbReference>
<evidence type="ECO:0000256" key="10">
    <source>
        <dbReference type="ARBA" id="ARBA00022884"/>
    </source>
</evidence>
<dbReference type="Gene3D" id="3.30.460.10">
    <property type="entry name" value="Beta Polymerase, domain 2"/>
    <property type="match status" value="1"/>
</dbReference>
<feature type="domain" description="Poly A polymerase head" evidence="12">
    <location>
        <begin position="37"/>
        <end position="163"/>
    </location>
</feature>
<dbReference type="InterPro" id="IPR002646">
    <property type="entry name" value="PolA_pol_head_dom"/>
</dbReference>
<dbReference type="OrthoDB" id="9805698at2"/>
<dbReference type="PATRIC" id="fig|1304284.3.peg.825"/>
<dbReference type="Proteomes" id="UP000013378">
    <property type="component" value="Unassembled WGS sequence"/>
</dbReference>
<dbReference type="eggNOG" id="COG0617">
    <property type="taxonomic scope" value="Bacteria"/>
</dbReference>
<dbReference type="CDD" id="cd05398">
    <property type="entry name" value="NT_ClassII-CCAase"/>
    <property type="match status" value="1"/>
</dbReference>
<keyword evidence="8" id="KW-0547">Nucleotide-binding</keyword>
<reference evidence="13 14" key="1">
    <citation type="journal article" date="2015" name="Geomicrobiol. J.">
        <title>Caldisalinibacter kiritimatiensis gen. nov., sp. nov., a moderately thermohalophilic thiosulfate-reducing bacterium from a hypersaline microbial mat.</title>
        <authorList>
            <person name="Ben Hania W."/>
            <person name="Joseph M."/>
            <person name="Fiebig A."/>
            <person name="Bunk B."/>
            <person name="Klenk H.-P."/>
            <person name="Fardeau M.-L."/>
            <person name="Spring S."/>
        </authorList>
    </citation>
    <scope>NUCLEOTIDE SEQUENCE [LARGE SCALE GENOMIC DNA]</scope>
    <source>
        <strain evidence="13 14">L21-TH-D2</strain>
    </source>
</reference>
<evidence type="ECO:0000313" key="13">
    <source>
        <dbReference type="EMBL" id="EOD01077.1"/>
    </source>
</evidence>